<reference evidence="3" key="1">
    <citation type="journal article" date="2019" name="Int. J. Syst. Evol. Microbiol.">
        <title>The Global Catalogue of Microorganisms (GCM) 10K type strain sequencing project: providing services to taxonomists for standard genome sequencing and annotation.</title>
        <authorList>
            <consortium name="The Broad Institute Genomics Platform"/>
            <consortium name="The Broad Institute Genome Sequencing Center for Infectious Disease"/>
            <person name="Wu L."/>
            <person name="Ma J."/>
        </authorList>
    </citation>
    <scope>NUCLEOTIDE SEQUENCE [LARGE SCALE GENOMIC DNA]</scope>
    <source>
        <strain evidence="3">CCUG 49560</strain>
    </source>
</reference>
<feature type="transmembrane region" description="Helical" evidence="1">
    <location>
        <begin position="163"/>
        <end position="184"/>
    </location>
</feature>
<gene>
    <name evidence="2" type="ORF">ACFO8L_21855</name>
</gene>
<feature type="transmembrane region" description="Helical" evidence="1">
    <location>
        <begin position="20"/>
        <end position="36"/>
    </location>
</feature>
<evidence type="ECO:0008006" key="4">
    <source>
        <dbReference type="Google" id="ProtNLM"/>
    </source>
</evidence>
<keyword evidence="1" id="KW-0472">Membrane</keyword>
<feature type="transmembrane region" description="Helical" evidence="1">
    <location>
        <begin position="208"/>
        <end position="230"/>
    </location>
</feature>
<keyword evidence="1" id="KW-1133">Transmembrane helix</keyword>
<evidence type="ECO:0000256" key="1">
    <source>
        <dbReference type="SAM" id="Phobius"/>
    </source>
</evidence>
<dbReference type="EMBL" id="JBHSFN010000013">
    <property type="protein sequence ID" value="MFC4588749.1"/>
    <property type="molecule type" value="Genomic_DNA"/>
</dbReference>
<keyword evidence="3" id="KW-1185">Reference proteome</keyword>
<dbReference type="RefSeq" id="WP_262842373.1">
    <property type="nucleotide sequence ID" value="NZ_JANZYP010000010.1"/>
</dbReference>
<comment type="caution">
    <text evidence="2">The sequence shown here is derived from an EMBL/GenBank/DDBJ whole genome shotgun (WGS) entry which is preliminary data.</text>
</comment>
<proteinExistence type="predicted"/>
<name>A0ABV9ELA3_9ACTN</name>
<feature type="transmembrane region" description="Helical" evidence="1">
    <location>
        <begin position="48"/>
        <end position="70"/>
    </location>
</feature>
<feature type="transmembrane region" description="Helical" evidence="1">
    <location>
        <begin position="91"/>
        <end position="120"/>
    </location>
</feature>
<evidence type="ECO:0000313" key="3">
    <source>
        <dbReference type="Proteomes" id="UP001595891"/>
    </source>
</evidence>
<evidence type="ECO:0000313" key="2">
    <source>
        <dbReference type="EMBL" id="MFC4588749.1"/>
    </source>
</evidence>
<sequence length="242" mass="25500">MAIVWASIRTHLRQQGLSPVAWLLSGLFPIALAYVARQLGREADLRLVAGVSAAAMIDTAAALVVLTVLSERQWGTLRTVAGTTRRPELVLVGRLCGVLIQTLTVVPVTYAFVSVAWGLVPVPAPAVAVAGALVLAAGVVIVMMPLVAVLVRFRYHPGMTNGIPAVILAFTGALVPLAQLPSLMRACATVLPSAWAIEAVGSGQWRTLGYGVAVMAGWALLGGVLLVLVFRRLRLRPDAFEV</sequence>
<keyword evidence="1" id="KW-0812">Transmembrane</keyword>
<feature type="transmembrane region" description="Helical" evidence="1">
    <location>
        <begin position="126"/>
        <end position="151"/>
    </location>
</feature>
<accession>A0ABV9ELA3</accession>
<protein>
    <recommendedName>
        <fullName evidence="4">ABC transporter permease</fullName>
    </recommendedName>
</protein>
<dbReference type="Proteomes" id="UP001595891">
    <property type="component" value="Unassembled WGS sequence"/>
</dbReference>
<organism evidence="2 3">
    <name type="scientific">Sphaerisporangium corydalis</name>
    <dbReference type="NCBI Taxonomy" id="1441875"/>
    <lineage>
        <taxon>Bacteria</taxon>
        <taxon>Bacillati</taxon>
        <taxon>Actinomycetota</taxon>
        <taxon>Actinomycetes</taxon>
        <taxon>Streptosporangiales</taxon>
        <taxon>Streptosporangiaceae</taxon>
        <taxon>Sphaerisporangium</taxon>
    </lineage>
</organism>